<reference evidence="1 2" key="1">
    <citation type="submission" date="2024-01" db="EMBL/GenBank/DDBJ databases">
        <authorList>
            <person name="Waweru B."/>
        </authorList>
    </citation>
    <scope>NUCLEOTIDE SEQUENCE [LARGE SCALE GENOMIC DNA]</scope>
</reference>
<accession>A0AAV1RA14</accession>
<dbReference type="AlphaFoldDB" id="A0AAV1RA14"/>
<evidence type="ECO:0000313" key="2">
    <source>
        <dbReference type="Proteomes" id="UP001314170"/>
    </source>
</evidence>
<sequence>MKQGIPKTFEGVVSEKVTTAKQFFEEIEKRKVISKGPTKGKVQLPIILTSVSAGQLITRPPGRPNPEGRNKA</sequence>
<comment type="caution">
    <text evidence="1">The sequence shown here is derived from an EMBL/GenBank/DDBJ whole genome shotgun (WGS) entry which is preliminary data.</text>
</comment>
<gene>
    <name evidence="1" type="ORF">DCAF_LOCUS7606</name>
</gene>
<protein>
    <submittedName>
        <fullName evidence="1">Uncharacterized protein</fullName>
    </submittedName>
</protein>
<keyword evidence="2" id="KW-1185">Reference proteome</keyword>
<dbReference type="EMBL" id="CAWUPB010000913">
    <property type="protein sequence ID" value="CAK7329842.1"/>
    <property type="molecule type" value="Genomic_DNA"/>
</dbReference>
<proteinExistence type="predicted"/>
<name>A0AAV1RA14_9ROSI</name>
<dbReference type="Proteomes" id="UP001314170">
    <property type="component" value="Unassembled WGS sequence"/>
</dbReference>
<organism evidence="1 2">
    <name type="scientific">Dovyalis caffra</name>
    <dbReference type="NCBI Taxonomy" id="77055"/>
    <lineage>
        <taxon>Eukaryota</taxon>
        <taxon>Viridiplantae</taxon>
        <taxon>Streptophyta</taxon>
        <taxon>Embryophyta</taxon>
        <taxon>Tracheophyta</taxon>
        <taxon>Spermatophyta</taxon>
        <taxon>Magnoliopsida</taxon>
        <taxon>eudicotyledons</taxon>
        <taxon>Gunneridae</taxon>
        <taxon>Pentapetalae</taxon>
        <taxon>rosids</taxon>
        <taxon>fabids</taxon>
        <taxon>Malpighiales</taxon>
        <taxon>Salicaceae</taxon>
        <taxon>Flacourtieae</taxon>
        <taxon>Dovyalis</taxon>
    </lineage>
</organism>
<evidence type="ECO:0000313" key="1">
    <source>
        <dbReference type="EMBL" id="CAK7329842.1"/>
    </source>
</evidence>